<gene>
    <name evidence="2" type="ORF">EHS25_008904</name>
</gene>
<evidence type="ECO:0000313" key="2">
    <source>
        <dbReference type="EMBL" id="RSH92488.1"/>
    </source>
</evidence>
<proteinExistence type="predicted"/>
<feature type="compositionally biased region" description="Acidic residues" evidence="1">
    <location>
        <begin position="259"/>
        <end position="271"/>
    </location>
</feature>
<feature type="region of interest" description="Disordered" evidence="1">
    <location>
        <begin position="89"/>
        <end position="182"/>
    </location>
</feature>
<dbReference type="Proteomes" id="UP000279259">
    <property type="component" value="Unassembled WGS sequence"/>
</dbReference>
<comment type="caution">
    <text evidence="2">The sequence shown here is derived from an EMBL/GenBank/DDBJ whole genome shotgun (WGS) entry which is preliminary data.</text>
</comment>
<evidence type="ECO:0000313" key="3">
    <source>
        <dbReference type="Proteomes" id="UP000279259"/>
    </source>
</evidence>
<keyword evidence="3" id="KW-1185">Reference proteome</keyword>
<reference evidence="2 3" key="1">
    <citation type="submission" date="2018-11" db="EMBL/GenBank/DDBJ databases">
        <title>Genome sequence of Saitozyma podzolica DSM 27192.</title>
        <authorList>
            <person name="Aliyu H."/>
            <person name="Gorte O."/>
            <person name="Ochsenreither K."/>
        </authorList>
    </citation>
    <scope>NUCLEOTIDE SEQUENCE [LARGE SCALE GENOMIC DNA]</scope>
    <source>
        <strain evidence="2 3">DSM 27192</strain>
    </source>
</reference>
<feature type="compositionally biased region" description="Low complexity" evidence="1">
    <location>
        <begin position="205"/>
        <end position="231"/>
    </location>
</feature>
<feature type="compositionally biased region" description="Polar residues" evidence="1">
    <location>
        <begin position="111"/>
        <end position="133"/>
    </location>
</feature>
<accession>A0A427YMX6</accession>
<dbReference type="PANTHER" id="PTHR35020">
    <property type="entry name" value="N-ACETYLGLUCOSAMINE-INDUCED PROTEIN 1"/>
    <property type="match status" value="1"/>
</dbReference>
<dbReference type="InterPro" id="IPR022036">
    <property type="entry name" value="DUF3605"/>
</dbReference>
<dbReference type="GO" id="GO:0006044">
    <property type="term" value="P:N-acetylglucosamine metabolic process"/>
    <property type="evidence" value="ECO:0007669"/>
    <property type="project" value="TreeGrafter"/>
</dbReference>
<feature type="compositionally biased region" description="Low complexity" evidence="1">
    <location>
        <begin position="134"/>
        <end position="145"/>
    </location>
</feature>
<feature type="region of interest" description="Disordered" evidence="1">
    <location>
        <begin position="198"/>
        <end position="279"/>
    </location>
</feature>
<dbReference type="Pfam" id="PF12239">
    <property type="entry name" value="DUF3605"/>
    <property type="match status" value="2"/>
</dbReference>
<name>A0A427YMX6_9TREE</name>
<dbReference type="PANTHER" id="PTHR35020:SF2">
    <property type="entry name" value="N-ACETYLGLUCOSAMINE-INDUCED PROTEIN 1"/>
    <property type="match status" value="1"/>
</dbReference>
<dbReference type="EMBL" id="RSCD01000006">
    <property type="protein sequence ID" value="RSH92488.1"/>
    <property type="molecule type" value="Genomic_DNA"/>
</dbReference>
<protein>
    <submittedName>
        <fullName evidence="2">Uncharacterized protein</fullName>
    </submittedName>
</protein>
<feature type="compositionally biased region" description="Low complexity" evidence="1">
    <location>
        <begin position="170"/>
        <end position="182"/>
    </location>
</feature>
<evidence type="ECO:0000256" key="1">
    <source>
        <dbReference type="SAM" id="MobiDB-lite"/>
    </source>
</evidence>
<sequence length="457" mass="49276">MATYLSDTRYPGPPVHALPPHIHGVPTQAELDAFPRMFTWGELKEIVKSGDLEQLMRNKAMQARYDVWMSGMRERYGSTEKYLTQARLPWANSSTPEPTYDLTTDLDRPSASPSSTSPQFASTATPNLTISDLTSSTNPTTSVNPRLAGALSAAHLSTPGRGAAGRGAESTPGSGASTPSSAGFVSLASLKIVNGMLKRRKPRDSTSMSSSAVASASASATVTPSKTPSASGSPELLGADESGPQAATADQMDKAEAAAEADDDEYEDMPEPEYLRYEPHTGLDPEKYAVLPNDWPYNVPYGVRHFCVWSRLPIAHPHLVSYSPSLWSQIESHGLGGFTGITPLLPVLSRPSTPPSPTAQAREKSIGKVEDHEWYATDVKYAGKEMRRWAGVEYESVGGQEVGRMVKGLWDERGWECLWPLGISSRALSLLGFPELAWVSMSPVAHHDGKTMLTTAA</sequence>
<dbReference type="OrthoDB" id="498286at2759"/>
<dbReference type="STRING" id="1890683.A0A427YMX6"/>
<dbReference type="GO" id="GO:0005737">
    <property type="term" value="C:cytoplasm"/>
    <property type="evidence" value="ECO:0007669"/>
    <property type="project" value="TreeGrafter"/>
</dbReference>
<organism evidence="2 3">
    <name type="scientific">Saitozyma podzolica</name>
    <dbReference type="NCBI Taxonomy" id="1890683"/>
    <lineage>
        <taxon>Eukaryota</taxon>
        <taxon>Fungi</taxon>
        <taxon>Dikarya</taxon>
        <taxon>Basidiomycota</taxon>
        <taxon>Agaricomycotina</taxon>
        <taxon>Tremellomycetes</taxon>
        <taxon>Tremellales</taxon>
        <taxon>Trimorphomycetaceae</taxon>
        <taxon>Saitozyma</taxon>
    </lineage>
</organism>
<dbReference type="AlphaFoldDB" id="A0A427YMX6"/>